<protein>
    <submittedName>
        <fullName evidence="1">Uncharacterized protein</fullName>
    </submittedName>
</protein>
<sequence length="152" mass="17090">MATENEEEVMLPMDENTRELLELFPALNKGELIEVEPYGKLKEIVVMAAIGNGVRNHEIIFIWNEEKGKMKPGIRAALVDGVIVITADKALLDQIETDVMSHISPEILAQTENPLAFISKSLREMKRGSTPIKHSADVIAAFAETYRLYRRL</sequence>
<reference evidence="1 2" key="1">
    <citation type="journal article" date="2016" name="Nat. Commun.">
        <title>Thousands of microbial genomes shed light on interconnected biogeochemical processes in an aquifer system.</title>
        <authorList>
            <person name="Anantharaman K."/>
            <person name="Brown C.T."/>
            <person name="Hug L.A."/>
            <person name="Sharon I."/>
            <person name="Castelle C.J."/>
            <person name="Probst A.J."/>
            <person name="Thomas B.C."/>
            <person name="Singh A."/>
            <person name="Wilkins M.J."/>
            <person name="Karaoz U."/>
            <person name="Brodie E.L."/>
            <person name="Williams K.H."/>
            <person name="Hubbard S.S."/>
            <person name="Banfield J.F."/>
        </authorList>
    </citation>
    <scope>NUCLEOTIDE SEQUENCE [LARGE SCALE GENOMIC DNA]</scope>
</reference>
<dbReference type="Proteomes" id="UP000177390">
    <property type="component" value="Unassembled WGS sequence"/>
</dbReference>
<evidence type="ECO:0000313" key="2">
    <source>
        <dbReference type="Proteomes" id="UP000177390"/>
    </source>
</evidence>
<proteinExistence type="predicted"/>
<dbReference type="EMBL" id="MFAH01000049">
    <property type="protein sequence ID" value="OGD70638.1"/>
    <property type="molecule type" value="Genomic_DNA"/>
</dbReference>
<gene>
    <name evidence="1" type="ORF">A3D09_00055</name>
</gene>
<dbReference type="AlphaFoldDB" id="A0A1F5ETA7"/>
<accession>A0A1F5ETA7</accession>
<comment type="caution">
    <text evidence="1">The sequence shown here is derived from an EMBL/GenBank/DDBJ whole genome shotgun (WGS) entry which is preliminary data.</text>
</comment>
<organism evidence="1 2">
    <name type="scientific">Candidatus Collierbacteria bacterium RIFCSPHIGHO2_02_FULL_49_10</name>
    <dbReference type="NCBI Taxonomy" id="1817723"/>
    <lineage>
        <taxon>Bacteria</taxon>
        <taxon>Candidatus Collieribacteriota</taxon>
    </lineage>
</organism>
<name>A0A1F5ETA7_9BACT</name>
<evidence type="ECO:0000313" key="1">
    <source>
        <dbReference type="EMBL" id="OGD70638.1"/>
    </source>
</evidence>